<organism evidence="1 2">
    <name type="scientific">Klebsiella quasipneumoniae subsp. quasipneumoniae</name>
    <dbReference type="NCBI Taxonomy" id="1667327"/>
    <lineage>
        <taxon>Bacteria</taxon>
        <taxon>Pseudomonadati</taxon>
        <taxon>Pseudomonadota</taxon>
        <taxon>Gammaproteobacteria</taxon>
        <taxon>Enterobacterales</taxon>
        <taxon>Enterobacteriaceae</taxon>
        <taxon>Klebsiella/Raoultella group</taxon>
        <taxon>Klebsiella</taxon>
        <taxon>Klebsiella pneumoniae complex</taxon>
    </lineage>
</organism>
<evidence type="ECO:0000313" key="1">
    <source>
        <dbReference type="EMBL" id="MDV0844671.1"/>
    </source>
</evidence>
<reference evidence="1" key="1">
    <citation type="submission" date="2023-10" db="EMBL/GenBank/DDBJ databases">
        <title>Surveillance and assessment of the effects of hospital wastewater treatment on clearance of pathogenic bacterial and antimicrobial resistance genes.</title>
        <authorList>
            <person name="Wu Y."/>
        </authorList>
    </citation>
    <scope>NUCLEOTIDE SEQUENCE</scope>
    <source>
        <strain evidence="1">23-M-SRM-33-1</strain>
    </source>
</reference>
<gene>
    <name evidence="1" type="ORF">RZP41_26015</name>
</gene>
<dbReference type="RefSeq" id="WP_316941397.1">
    <property type="nucleotide sequence ID" value="NZ_JAWHZD010000029.1"/>
</dbReference>
<dbReference type="EMBL" id="JAWHZD010000029">
    <property type="protein sequence ID" value="MDV0844671.1"/>
    <property type="molecule type" value="Genomic_DNA"/>
</dbReference>
<sequence>MSKELGCASPALSSPLYPRVGELWDCEGHLSIIAGNMPEEGRALWVMDWDTGERGNAPLSSLIERTDRFSIDQTTLLARFKEWAREGNSHAMWFLGWWYEVINHQRSVWYYVAALRAGPEEHKWAYSRIVADAHYSEPRALKENGITTHYPAANLKFLEQIPEMSEAKLYCSKWIEAVENAEAAPEVVPIPAPDRGSHLVRITDVRQG</sequence>
<proteinExistence type="predicted"/>
<evidence type="ECO:0000313" key="2">
    <source>
        <dbReference type="Proteomes" id="UP001284547"/>
    </source>
</evidence>
<dbReference type="AlphaFoldDB" id="A0AAW8XYU4"/>
<protein>
    <submittedName>
        <fullName evidence="1">Uncharacterized protein</fullName>
    </submittedName>
</protein>
<name>A0AAW8XYU4_9ENTR</name>
<dbReference type="Proteomes" id="UP001284547">
    <property type="component" value="Unassembled WGS sequence"/>
</dbReference>
<comment type="caution">
    <text evidence="1">The sequence shown here is derived from an EMBL/GenBank/DDBJ whole genome shotgun (WGS) entry which is preliminary data.</text>
</comment>
<accession>A0AAW8XYU4</accession>